<feature type="domain" description="Rhodopsin" evidence="8">
    <location>
        <begin position="46"/>
        <end position="276"/>
    </location>
</feature>
<evidence type="ECO:0000256" key="4">
    <source>
        <dbReference type="ARBA" id="ARBA00023136"/>
    </source>
</evidence>
<evidence type="ECO:0000256" key="7">
    <source>
        <dbReference type="SAM" id="Phobius"/>
    </source>
</evidence>
<reference evidence="9 10" key="1">
    <citation type="journal article" date="2018" name="Nat. Ecol. Evol.">
        <title>Pezizomycetes genomes reveal the molecular basis of ectomycorrhizal truffle lifestyle.</title>
        <authorList>
            <person name="Murat C."/>
            <person name="Payen T."/>
            <person name="Noel B."/>
            <person name="Kuo A."/>
            <person name="Morin E."/>
            <person name="Chen J."/>
            <person name="Kohler A."/>
            <person name="Krizsan K."/>
            <person name="Balestrini R."/>
            <person name="Da Silva C."/>
            <person name="Montanini B."/>
            <person name="Hainaut M."/>
            <person name="Levati E."/>
            <person name="Barry K.W."/>
            <person name="Belfiori B."/>
            <person name="Cichocki N."/>
            <person name="Clum A."/>
            <person name="Dockter R.B."/>
            <person name="Fauchery L."/>
            <person name="Guy J."/>
            <person name="Iotti M."/>
            <person name="Le Tacon F."/>
            <person name="Lindquist E.A."/>
            <person name="Lipzen A."/>
            <person name="Malagnac F."/>
            <person name="Mello A."/>
            <person name="Molinier V."/>
            <person name="Miyauchi S."/>
            <person name="Poulain J."/>
            <person name="Riccioni C."/>
            <person name="Rubini A."/>
            <person name="Sitrit Y."/>
            <person name="Splivallo R."/>
            <person name="Traeger S."/>
            <person name="Wang M."/>
            <person name="Zifcakova L."/>
            <person name="Wipf D."/>
            <person name="Zambonelli A."/>
            <person name="Paolocci F."/>
            <person name="Nowrousian M."/>
            <person name="Ottonello S."/>
            <person name="Baldrian P."/>
            <person name="Spatafora J.W."/>
            <person name="Henrissat B."/>
            <person name="Nagy L.G."/>
            <person name="Aury J.M."/>
            <person name="Wincker P."/>
            <person name="Grigoriev I.V."/>
            <person name="Bonfante P."/>
            <person name="Martin F.M."/>
        </authorList>
    </citation>
    <scope>NUCLEOTIDE SEQUENCE [LARGE SCALE GENOMIC DNA]</scope>
    <source>
        <strain evidence="9 10">120613-1</strain>
    </source>
</reference>
<evidence type="ECO:0000256" key="3">
    <source>
        <dbReference type="ARBA" id="ARBA00022989"/>
    </source>
</evidence>
<dbReference type="EMBL" id="ML120354">
    <property type="protein sequence ID" value="RPB05304.1"/>
    <property type="molecule type" value="Genomic_DNA"/>
</dbReference>
<evidence type="ECO:0000313" key="9">
    <source>
        <dbReference type="EMBL" id="RPB05304.1"/>
    </source>
</evidence>
<dbReference type="PANTHER" id="PTHR33048:SF92">
    <property type="entry name" value="INTEGRAL MEMBRANE PROTEIN"/>
    <property type="match status" value="1"/>
</dbReference>
<feature type="transmembrane region" description="Helical" evidence="7">
    <location>
        <begin position="20"/>
        <end position="38"/>
    </location>
</feature>
<feature type="transmembrane region" description="Helical" evidence="7">
    <location>
        <begin position="132"/>
        <end position="155"/>
    </location>
</feature>
<feature type="transmembrane region" description="Helical" evidence="7">
    <location>
        <begin position="255"/>
        <end position="276"/>
    </location>
</feature>
<evidence type="ECO:0000259" key="8">
    <source>
        <dbReference type="Pfam" id="PF20684"/>
    </source>
</evidence>
<keyword evidence="10" id="KW-1185">Reference proteome</keyword>
<comment type="subcellular location">
    <subcellularLocation>
        <location evidence="1">Membrane</location>
        <topology evidence="1">Multi-pass membrane protein</topology>
    </subcellularLocation>
</comment>
<dbReference type="STRING" id="1336337.A0A3N4K408"/>
<name>A0A3N4K408_9PEZI</name>
<organism evidence="9 10">
    <name type="scientific">Choiromyces venosus 120613-1</name>
    <dbReference type="NCBI Taxonomy" id="1336337"/>
    <lineage>
        <taxon>Eukaryota</taxon>
        <taxon>Fungi</taxon>
        <taxon>Dikarya</taxon>
        <taxon>Ascomycota</taxon>
        <taxon>Pezizomycotina</taxon>
        <taxon>Pezizomycetes</taxon>
        <taxon>Pezizales</taxon>
        <taxon>Tuberaceae</taxon>
        <taxon>Choiromyces</taxon>
    </lineage>
</organism>
<evidence type="ECO:0000313" key="10">
    <source>
        <dbReference type="Proteomes" id="UP000276215"/>
    </source>
</evidence>
<dbReference type="InterPro" id="IPR049326">
    <property type="entry name" value="Rhodopsin_dom_fungi"/>
</dbReference>
<keyword evidence="2 7" id="KW-0812">Transmembrane</keyword>
<feature type="transmembrane region" description="Helical" evidence="7">
    <location>
        <begin position="212"/>
        <end position="235"/>
    </location>
</feature>
<dbReference type="OrthoDB" id="5372266at2759"/>
<feature type="transmembrane region" description="Helical" evidence="7">
    <location>
        <begin position="50"/>
        <end position="68"/>
    </location>
</feature>
<gene>
    <name evidence="9" type="ORF">L873DRAFT_1825445</name>
</gene>
<proteinExistence type="inferred from homology"/>
<evidence type="ECO:0000256" key="1">
    <source>
        <dbReference type="ARBA" id="ARBA00004141"/>
    </source>
</evidence>
<accession>A0A3N4K408</accession>
<sequence length="337" mass="37690">MSQSHPHVDVPISTEGLLALTWGLNTLVFAVLVIRLVLNRRQKLKGPAIIISDSLICLSFFFGIAAITTDAWKYSKEIEARTHELSLHDKETAPKLSFLCGYLVFSAMWFAKGAFVVYYYHLFTNLSKKLKYYLMFVTAFTVSTYIFTMLLQTFWCRPIWTNWTLDPLRGCSATGNATTLPLWSFMNIATDILILAVPLSVLHTLQLGRRQAVALTVVFLIGGLSIFAAVARFIIIFPKIKKNAKARIVHTYELWALIEITSSQLAVCLPALRGWLRSRKDTRSKKTWGGNERKTASGGSGGSGGAKKLRGSEDSFPDLDVARVGSGERFLRNDERV</sequence>
<keyword evidence="3 7" id="KW-1133">Transmembrane helix</keyword>
<dbReference type="PANTHER" id="PTHR33048">
    <property type="entry name" value="PTH11-LIKE INTEGRAL MEMBRANE PROTEIN (AFU_ORTHOLOGUE AFUA_5G11245)"/>
    <property type="match status" value="1"/>
</dbReference>
<dbReference type="Pfam" id="PF20684">
    <property type="entry name" value="Fung_rhodopsin"/>
    <property type="match status" value="1"/>
</dbReference>
<dbReference type="GO" id="GO:0016020">
    <property type="term" value="C:membrane"/>
    <property type="evidence" value="ECO:0007669"/>
    <property type="project" value="UniProtKB-SubCell"/>
</dbReference>
<evidence type="ECO:0000256" key="2">
    <source>
        <dbReference type="ARBA" id="ARBA00022692"/>
    </source>
</evidence>
<dbReference type="InterPro" id="IPR052337">
    <property type="entry name" value="SAT4-like"/>
</dbReference>
<keyword evidence="4 7" id="KW-0472">Membrane</keyword>
<feature type="region of interest" description="Disordered" evidence="6">
    <location>
        <begin position="283"/>
        <end position="320"/>
    </location>
</feature>
<dbReference type="Proteomes" id="UP000276215">
    <property type="component" value="Unassembled WGS sequence"/>
</dbReference>
<dbReference type="AlphaFoldDB" id="A0A3N4K408"/>
<comment type="similarity">
    <text evidence="5">Belongs to the SAT4 family.</text>
</comment>
<evidence type="ECO:0000256" key="5">
    <source>
        <dbReference type="ARBA" id="ARBA00038359"/>
    </source>
</evidence>
<feature type="transmembrane region" description="Helical" evidence="7">
    <location>
        <begin position="96"/>
        <end position="120"/>
    </location>
</feature>
<protein>
    <recommendedName>
        <fullName evidence="8">Rhodopsin domain-containing protein</fullName>
    </recommendedName>
</protein>
<feature type="transmembrane region" description="Helical" evidence="7">
    <location>
        <begin position="182"/>
        <end position="205"/>
    </location>
</feature>
<evidence type="ECO:0000256" key="6">
    <source>
        <dbReference type="SAM" id="MobiDB-lite"/>
    </source>
</evidence>